<name>A0A0D3ATX0_BRAOL</name>
<dbReference type="HOGENOM" id="CLU_2981810_0_0_1"/>
<dbReference type="OMA" id="MLWKTTS"/>
<evidence type="ECO:0000313" key="2">
    <source>
        <dbReference type="Proteomes" id="UP000032141"/>
    </source>
</evidence>
<dbReference type="AlphaFoldDB" id="A0A0D3ATX0"/>
<dbReference type="Proteomes" id="UP000032141">
    <property type="component" value="Chromosome C2"/>
</dbReference>
<reference evidence="1 2" key="1">
    <citation type="journal article" date="2014" name="Genome Biol.">
        <title>Transcriptome and methylome profiling reveals relics of genome dominance in the mesopolyploid Brassica oleracea.</title>
        <authorList>
            <person name="Parkin I.A."/>
            <person name="Koh C."/>
            <person name="Tang H."/>
            <person name="Robinson S.J."/>
            <person name="Kagale S."/>
            <person name="Clarke W.E."/>
            <person name="Town C.D."/>
            <person name="Nixon J."/>
            <person name="Krishnakumar V."/>
            <person name="Bidwell S.L."/>
            <person name="Denoeud F."/>
            <person name="Belcram H."/>
            <person name="Links M.G."/>
            <person name="Just J."/>
            <person name="Clarke C."/>
            <person name="Bender T."/>
            <person name="Huebert T."/>
            <person name="Mason A.S."/>
            <person name="Pires J.C."/>
            <person name="Barker G."/>
            <person name="Moore J."/>
            <person name="Walley P.G."/>
            <person name="Manoli S."/>
            <person name="Batley J."/>
            <person name="Edwards D."/>
            <person name="Nelson M.N."/>
            <person name="Wang X."/>
            <person name="Paterson A.H."/>
            <person name="King G."/>
            <person name="Bancroft I."/>
            <person name="Chalhoub B."/>
            <person name="Sharpe A.G."/>
        </authorList>
    </citation>
    <scope>NUCLEOTIDE SEQUENCE</scope>
    <source>
        <strain evidence="1 2">cv. TO1000</strain>
    </source>
</reference>
<proteinExistence type="predicted"/>
<dbReference type="EnsemblPlants" id="Bo2g120790.1">
    <property type="protein sequence ID" value="Bo2g120790.1"/>
    <property type="gene ID" value="Bo2g120790"/>
</dbReference>
<reference evidence="1" key="2">
    <citation type="submission" date="2015-03" db="UniProtKB">
        <authorList>
            <consortium name="EnsemblPlants"/>
        </authorList>
    </citation>
    <scope>IDENTIFICATION</scope>
</reference>
<keyword evidence="2" id="KW-1185">Reference proteome</keyword>
<dbReference type="Gramene" id="Bo2g120790.1">
    <property type="protein sequence ID" value="Bo2g120790.1"/>
    <property type="gene ID" value="Bo2g120790"/>
</dbReference>
<sequence length="58" mass="6507">MGKANRKLNDSFSDATKLKGKKNDCGVCVLMLWKTTSRSPEAVCLEVEITFKVVAEEW</sequence>
<protein>
    <submittedName>
        <fullName evidence="1">Uncharacterized protein</fullName>
    </submittedName>
</protein>
<evidence type="ECO:0000313" key="1">
    <source>
        <dbReference type="EnsemblPlants" id="Bo2g120790.1"/>
    </source>
</evidence>
<accession>A0A0D3ATX0</accession>
<organism evidence="1 2">
    <name type="scientific">Brassica oleracea var. oleracea</name>
    <dbReference type="NCBI Taxonomy" id="109376"/>
    <lineage>
        <taxon>Eukaryota</taxon>
        <taxon>Viridiplantae</taxon>
        <taxon>Streptophyta</taxon>
        <taxon>Embryophyta</taxon>
        <taxon>Tracheophyta</taxon>
        <taxon>Spermatophyta</taxon>
        <taxon>Magnoliopsida</taxon>
        <taxon>eudicotyledons</taxon>
        <taxon>Gunneridae</taxon>
        <taxon>Pentapetalae</taxon>
        <taxon>rosids</taxon>
        <taxon>malvids</taxon>
        <taxon>Brassicales</taxon>
        <taxon>Brassicaceae</taxon>
        <taxon>Brassiceae</taxon>
        <taxon>Brassica</taxon>
    </lineage>
</organism>